<dbReference type="GO" id="GO:0015074">
    <property type="term" value="P:DNA integration"/>
    <property type="evidence" value="ECO:0007669"/>
    <property type="project" value="UniProtKB-KW"/>
</dbReference>
<dbReference type="PROSITE" id="PS51900">
    <property type="entry name" value="CB"/>
    <property type="match status" value="1"/>
</dbReference>
<feature type="domain" description="Tyr recombinase" evidence="6">
    <location>
        <begin position="180"/>
        <end position="403"/>
    </location>
</feature>
<keyword evidence="3 5" id="KW-0238">DNA-binding</keyword>
<dbReference type="Gene3D" id="1.10.443.10">
    <property type="entry name" value="Intergrase catalytic core"/>
    <property type="match status" value="1"/>
</dbReference>
<dbReference type="InterPro" id="IPR013762">
    <property type="entry name" value="Integrase-like_cat_sf"/>
</dbReference>
<evidence type="ECO:0000313" key="9">
    <source>
        <dbReference type="Proteomes" id="UP000654108"/>
    </source>
</evidence>
<evidence type="ECO:0000256" key="1">
    <source>
        <dbReference type="ARBA" id="ARBA00008857"/>
    </source>
</evidence>
<dbReference type="GO" id="GO:0006310">
    <property type="term" value="P:DNA recombination"/>
    <property type="evidence" value="ECO:0007669"/>
    <property type="project" value="UniProtKB-KW"/>
</dbReference>
<comment type="similarity">
    <text evidence="1">Belongs to the 'phage' integrase family.</text>
</comment>
<evidence type="ECO:0000256" key="4">
    <source>
        <dbReference type="ARBA" id="ARBA00023172"/>
    </source>
</evidence>
<feature type="domain" description="Core-binding (CB)" evidence="7">
    <location>
        <begin position="63"/>
        <end position="146"/>
    </location>
</feature>
<gene>
    <name evidence="8" type="ORF">IC608_09070</name>
</gene>
<dbReference type="Proteomes" id="UP000654108">
    <property type="component" value="Unassembled WGS sequence"/>
</dbReference>
<dbReference type="InterPro" id="IPR010998">
    <property type="entry name" value="Integrase_recombinase_N"/>
</dbReference>
<dbReference type="EMBL" id="JACYFU010000002">
    <property type="protein sequence ID" value="MBD8065626.1"/>
    <property type="molecule type" value="Genomic_DNA"/>
</dbReference>
<keyword evidence="2" id="KW-0229">DNA integration</keyword>
<protein>
    <submittedName>
        <fullName evidence="8">Site-specific integrase</fullName>
    </submittedName>
</protein>
<dbReference type="GO" id="GO:0003677">
    <property type="term" value="F:DNA binding"/>
    <property type="evidence" value="ECO:0007669"/>
    <property type="project" value="UniProtKB-UniRule"/>
</dbReference>
<proteinExistence type="inferred from homology"/>
<accession>A0A927ITE8</accession>
<dbReference type="PANTHER" id="PTHR30349">
    <property type="entry name" value="PHAGE INTEGRASE-RELATED"/>
    <property type="match status" value="1"/>
</dbReference>
<dbReference type="RefSeq" id="WP_191774691.1">
    <property type="nucleotide sequence ID" value="NZ_JACYFU010000002.1"/>
</dbReference>
<dbReference type="InterPro" id="IPR011010">
    <property type="entry name" value="DNA_brk_join_enz"/>
</dbReference>
<evidence type="ECO:0000256" key="5">
    <source>
        <dbReference type="PROSITE-ProRule" id="PRU01248"/>
    </source>
</evidence>
<evidence type="ECO:0000313" key="8">
    <source>
        <dbReference type="EMBL" id="MBD8065626.1"/>
    </source>
</evidence>
<evidence type="ECO:0000256" key="3">
    <source>
        <dbReference type="ARBA" id="ARBA00023125"/>
    </source>
</evidence>
<dbReference type="InterPro" id="IPR044068">
    <property type="entry name" value="CB"/>
</dbReference>
<evidence type="ECO:0000259" key="6">
    <source>
        <dbReference type="PROSITE" id="PS51898"/>
    </source>
</evidence>
<evidence type="ECO:0000256" key="2">
    <source>
        <dbReference type="ARBA" id="ARBA00022908"/>
    </source>
</evidence>
<comment type="caution">
    <text evidence="8">The sequence shown here is derived from an EMBL/GenBank/DDBJ whole genome shotgun (WGS) entry which is preliminary data.</text>
</comment>
<dbReference type="PROSITE" id="PS51898">
    <property type="entry name" value="TYR_RECOMBINASE"/>
    <property type="match status" value="1"/>
</dbReference>
<evidence type="ECO:0000259" key="7">
    <source>
        <dbReference type="PROSITE" id="PS51900"/>
    </source>
</evidence>
<keyword evidence="9" id="KW-1185">Reference proteome</keyword>
<dbReference type="InterPro" id="IPR050090">
    <property type="entry name" value="Tyrosine_recombinase_XerCD"/>
</dbReference>
<dbReference type="PANTHER" id="PTHR30349:SF64">
    <property type="entry name" value="PROPHAGE INTEGRASE INTD-RELATED"/>
    <property type="match status" value="1"/>
</dbReference>
<dbReference type="InterPro" id="IPR002104">
    <property type="entry name" value="Integrase_catalytic"/>
</dbReference>
<dbReference type="SUPFAM" id="SSF56349">
    <property type="entry name" value="DNA breaking-rejoining enzymes"/>
    <property type="match status" value="1"/>
</dbReference>
<dbReference type="Pfam" id="PF00589">
    <property type="entry name" value="Phage_integrase"/>
    <property type="match status" value="1"/>
</dbReference>
<name>A0A927ITE8_9HYPH</name>
<dbReference type="Gene3D" id="1.10.150.130">
    <property type="match status" value="1"/>
</dbReference>
<organism evidence="8 9">
    <name type="scientific">Devosia oryzisoli</name>
    <dbReference type="NCBI Taxonomy" id="2774138"/>
    <lineage>
        <taxon>Bacteria</taxon>
        <taxon>Pseudomonadati</taxon>
        <taxon>Pseudomonadota</taxon>
        <taxon>Alphaproteobacteria</taxon>
        <taxon>Hyphomicrobiales</taxon>
        <taxon>Devosiaceae</taxon>
        <taxon>Devosia</taxon>
    </lineage>
</organism>
<keyword evidence="4" id="KW-0233">DNA recombination</keyword>
<dbReference type="CDD" id="cd01189">
    <property type="entry name" value="INT_ICEBs1_C_like"/>
    <property type="match status" value="1"/>
</dbReference>
<reference evidence="8" key="1">
    <citation type="submission" date="2020-09" db="EMBL/GenBank/DDBJ databases">
        <title>Genome seq and assembly of Devosia sp.</title>
        <authorList>
            <person name="Chhetri G."/>
        </authorList>
    </citation>
    <scope>NUCLEOTIDE SEQUENCE</scope>
    <source>
        <strain evidence="8">PTR5</strain>
    </source>
</reference>
<dbReference type="AlphaFoldDB" id="A0A927ITE8"/>
<sequence length="410" mass="45770">MSVRKRTWTSRGVEKSAWVVDYVDSQGKRRLKTFERKKEADQFSATATVEVREGVHVADSASATVNQAGRLWIAAKSRAGRERSTVDQYRQHLDLHIGPFLGETRLNALTLPALRQFEERLLDEGRSPAMVRKVVVSLGSLIADAQERGLVARNVVREMRGRRGSSDRRAEKRAKGKLRVGADIPTPAEVKAIVGALRGRWRPVLLTAIFTGLRASELRGLRWEDVDVDRKVLHVRQRADRFNDIGQPKSEAGEREVPLPPIVVNTLREWRLVCPRRDTGRKDDEGQPIKELDLVFPNGKGKVESLANMINRGLLPAQIRAGVTVGTGEVDADGQSILAARYTGMHALRHFYASWCINRPQDGGLGLPPKVVQERLGHATINLTMDTYSHLFPRGEDQDELEAAERSLLG</sequence>